<dbReference type="InterPro" id="IPR008517">
    <property type="entry name" value="GNA1162-like"/>
</dbReference>
<keyword evidence="2" id="KW-1185">Reference proteome</keyword>
<reference evidence="1 2" key="1">
    <citation type="journal article" date="2013" name="Genome Announc.">
        <title>Complete Genome Sequence of Glaciecola psychrophila Strain 170T.</title>
        <authorList>
            <person name="Yin J."/>
            <person name="Chen J."/>
            <person name="Liu G."/>
            <person name="Yu Y."/>
            <person name="Song L."/>
            <person name="Wang X."/>
            <person name="Qu X."/>
        </authorList>
    </citation>
    <scope>NUCLEOTIDE SEQUENCE [LARGE SCALE GENOMIC DNA]</scope>
    <source>
        <strain evidence="1 2">170</strain>
    </source>
</reference>
<protein>
    <submittedName>
        <fullName evidence="1">Lipoprotein</fullName>
    </submittedName>
</protein>
<dbReference type="PATRIC" id="fig|1129794.4.peg.3212"/>
<name>K7AW96_9ALTE</name>
<evidence type="ECO:0000313" key="2">
    <source>
        <dbReference type="Proteomes" id="UP000011864"/>
    </source>
</evidence>
<dbReference type="Gene3D" id="3.40.50.10610">
    <property type="entry name" value="ABC-type transport auxiliary lipoprotein component"/>
    <property type="match status" value="1"/>
</dbReference>
<dbReference type="eggNOG" id="COG4380">
    <property type="taxonomic scope" value="Bacteria"/>
</dbReference>
<keyword evidence="1" id="KW-0449">Lipoprotein</keyword>
<dbReference type="Pfam" id="PF05643">
    <property type="entry name" value="GNA1162-like"/>
    <property type="match status" value="1"/>
</dbReference>
<dbReference type="HOGENOM" id="CLU_097432_1_0_6"/>
<sequence>MNTRIHKVALLFIVLLSGCTTIEPYNYGPLKQAAPRSILVLPPMNSSVEVSAPYTYLSTVTKPLAEKGYYVFPVSVVDNFLKENGLPTPAEMNGIALDKIDEIIGADAVLYVHIQDWGQKFLVLSSVSVVQGGLKLVSVKTGKLLWEAPINAQYSPNDNSSGGLLGALVVAVVSQIAGEISDNTPQVARMANNMAFNSAKRGLLNGPYKNVKSSN</sequence>
<dbReference type="Proteomes" id="UP000011864">
    <property type="component" value="Chromosome"/>
</dbReference>
<proteinExistence type="predicted"/>
<dbReference type="PROSITE" id="PS51257">
    <property type="entry name" value="PROKAR_LIPOPROTEIN"/>
    <property type="match status" value="1"/>
</dbReference>
<dbReference type="RefSeq" id="WP_007641542.1">
    <property type="nucleotide sequence ID" value="NC_020514.1"/>
</dbReference>
<gene>
    <name evidence="1" type="ORF">C427_3231</name>
</gene>
<dbReference type="KEGG" id="gps:C427_3231"/>
<dbReference type="STRING" id="1129794.C427_3231"/>
<dbReference type="AlphaFoldDB" id="K7AW96"/>
<dbReference type="EMBL" id="CP003837">
    <property type="protein sequence ID" value="AGH45340.1"/>
    <property type="molecule type" value="Genomic_DNA"/>
</dbReference>
<accession>K7AW96</accession>
<dbReference type="OrthoDB" id="1014694at2"/>
<evidence type="ECO:0000313" key="1">
    <source>
        <dbReference type="EMBL" id="AGH45340.1"/>
    </source>
</evidence>
<organism evidence="1 2">
    <name type="scientific">Paraglaciecola psychrophila 170</name>
    <dbReference type="NCBI Taxonomy" id="1129794"/>
    <lineage>
        <taxon>Bacteria</taxon>
        <taxon>Pseudomonadati</taxon>
        <taxon>Pseudomonadota</taxon>
        <taxon>Gammaproteobacteria</taxon>
        <taxon>Alteromonadales</taxon>
        <taxon>Alteromonadaceae</taxon>
        <taxon>Paraglaciecola</taxon>
    </lineage>
</organism>